<keyword evidence="1" id="KW-0472">Membrane</keyword>
<evidence type="ECO:0000313" key="3">
    <source>
        <dbReference type="Proteomes" id="UP000444960"/>
    </source>
</evidence>
<keyword evidence="3" id="KW-1185">Reference proteome</keyword>
<evidence type="ECO:0008006" key="4">
    <source>
        <dbReference type="Google" id="ProtNLM"/>
    </source>
</evidence>
<name>A0A7I9VG28_9ACTN</name>
<gene>
    <name evidence="2" type="ORF">nbrc107696_44970</name>
</gene>
<protein>
    <recommendedName>
        <fullName evidence="4">Metalloprotease</fullName>
    </recommendedName>
</protein>
<sequence>MVGNRTRGSNHVGVTRALSGIGLAAVAVAAVVVTGHDVRPEACLSGVLQYSSPDAERGTDLPVTTAPARRVDWELVEQQSSGPVVVHRGQTDSADGSWRACAPEGPSRSMTFRSASALTRVTVVSDADGEEFTYGTEATTSSKDFGDVVVGDDHDPSQAWRIVDTLGVLYGRRSTGTPDCWTESMCDPLVVRWAPKPGPDASYFDEATGEVILGHTDVQSRHVILHEAGHWFQSHLAEGGGLPEVVGCEKHSTPTATTPTCAWTEGFAVAVAAHLLGDTRHVFDDGDSIDTGGVGEMADWDDGDTVEGRVAGSLLDIWDRVDGGDWTSTVEILGEPIEDFHAYVDARIERDPAQKDEILAILAQHTIDY</sequence>
<dbReference type="EMBL" id="BJOV01000005">
    <property type="protein sequence ID" value="GEE04051.1"/>
    <property type="molecule type" value="Genomic_DNA"/>
</dbReference>
<dbReference type="AlphaFoldDB" id="A0A7I9VG28"/>
<dbReference type="Proteomes" id="UP000444960">
    <property type="component" value="Unassembled WGS sequence"/>
</dbReference>
<accession>A0A7I9VG28</accession>
<organism evidence="2 3">
    <name type="scientific">Gordonia spumicola</name>
    <dbReference type="NCBI Taxonomy" id="589161"/>
    <lineage>
        <taxon>Bacteria</taxon>
        <taxon>Bacillati</taxon>
        <taxon>Actinomycetota</taxon>
        <taxon>Actinomycetes</taxon>
        <taxon>Mycobacteriales</taxon>
        <taxon>Gordoniaceae</taxon>
        <taxon>Gordonia</taxon>
    </lineage>
</organism>
<evidence type="ECO:0000256" key="1">
    <source>
        <dbReference type="SAM" id="Phobius"/>
    </source>
</evidence>
<comment type="caution">
    <text evidence="2">The sequence shown here is derived from an EMBL/GenBank/DDBJ whole genome shotgun (WGS) entry which is preliminary data.</text>
</comment>
<reference evidence="3" key="1">
    <citation type="submission" date="2019-06" db="EMBL/GenBank/DDBJ databases">
        <title>Gordonia isolated from sludge of a wastewater treatment plant.</title>
        <authorList>
            <person name="Tamura T."/>
            <person name="Aoyama K."/>
            <person name="Kang Y."/>
            <person name="Saito S."/>
            <person name="Akiyama N."/>
            <person name="Yazawa K."/>
            <person name="Gonoi T."/>
            <person name="Mikami Y."/>
        </authorList>
    </citation>
    <scope>NUCLEOTIDE SEQUENCE [LARGE SCALE GENOMIC DNA]</scope>
    <source>
        <strain evidence="3">NBRC 107696</strain>
    </source>
</reference>
<proteinExistence type="predicted"/>
<feature type="transmembrane region" description="Helical" evidence="1">
    <location>
        <begin position="12"/>
        <end position="33"/>
    </location>
</feature>
<keyword evidence="1" id="KW-1133">Transmembrane helix</keyword>
<keyword evidence="1" id="KW-0812">Transmembrane</keyword>
<evidence type="ECO:0000313" key="2">
    <source>
        <dbReference type="EMBL" id="GEE04051.1"/>
    </source>
</evidence>